<dbReference type="KEGG" id="bco:Bcell_2884"/>
<dbReference type="AlphaFoldDB" id="E6TX46"/>
<dbReference type="HOGENOM" id="CLU_2476809_0_0_9"/>
<proteinExistence type="predicted"/>
<accession>E6TX46</accession>
<gene>
    <name evidence="1" type="ordered locus">Bcell_2884</name>
</gene>
<dbReference type="OrthoDB" id="2885467at2"/>
<keyword evidence="2" id="KW-1185">Reference proteome</keyword>
<evidence type="ECO:0000313" key="1">
    <source>
        <dbReference type="EMBL" id="ADU31135.1"/>
    </source>
</evidence>
<dbReference type="Proteomes" id="UP000001401">
    <property type="component" value="Chromosome"/>
</dbReference>
<dbReference type="RefSeq" id="WP_013489467.1">
    <property type="nucleotide sequence ID" value="NC_014829.1"/>
</dbReference>
<organism evidence="1 2">
    <name type="scientific">Evansella cellulosilytica (strain ATCC 21833 / DSM 2522 / FERM P-1141 / JCM 9156 / N-4)</name>
    <name type="common">Bacillus cellulosilyticus</name>
    <dbReference type="NCBI Taxonomy" id="649639"/>
    <lineage>
        <taxon>Bacteria</taxon>
        <taxon>Bacillati</taxon>
        <taxon>Bacillota</taxon>
        <taxon>Bacilli</taxon>
        <taxon>Bacillales</taxon>
        <taxon>Bacillaceae</taxon>
        <taxon>Evansella</taxon>
    </lineage>
</organism>
<dbReference type="EMBL" id="CP002394">
    <property type="protein sequence ID" value="ADU31135.1"/>
    <property type="molecule type" value="Genomic_DNA"/>
</dbReference>
<evidence type="ECO:0000313" key="2">
    <source>
        <dbReference type="Proteomes" id="UP000001401"/>
    </source>
</evidence>
<protein>
    <submittedName>
        <fullName evidence="1">Uncharacterized protein</fullName>
    </submittedName>
</protein>
<name>E6TX46_EVAC2</name>
<reference evidence="1" key="1">
    <citation type="submission" date="2010-12" db="EMBL/GenBank/DDBJ databases">
        <title>Complete sequence of Bacillus cellulosilyticus DSM 2522.</title>
        <authorList>
            <consortium name="US DOE Joint Genome Institute"/>
            <person name="Lucas S."/>
            <person name="Copeland A."/>
            <person name="Lapidus A."/>
            <person name="Cheng J.-F."/>
            <person name="Bruce D."/>
            <person name="Goodwin L."/>
            <person name="Pitluck S."/>
            <person name="Chertkov O."/>
            <person name="Detter J.C."/>
            <person name="Han C."/>
            <person name="Tapia R."/>
            <person name="Land M."/>
            <person name="Hauser L."/>
            <person name="Jeffries C."/>
            <person name="Kyrpides N."/>
            <person name="Ivanova N."/>
            <person name="Mikhailova N."/>
            <person name="Brumm P."/>
            <person name="Mead D."/>
            <person name="Woyke T."/>
        </authorList>
    </citation>
    <scope>NUCLEOTIDE SEQUENCE [LARGE SCALE GENOMIC DNA]</scope>
    <source>
        <strain evidence="1">DSM 2522</strain>
    </source>
</reference>
<sequence length="87" mass="10298">MGYIPPMKDEQFILYNQRKNNSRTNISPTAPTQIVEFFDVTKEKTYFNEKEKVDYKHKQLNKEKIKHIGEKVENELSGKGKYVDESI</sequence>